<proteinExistence type="predicted"/>
<dbReference type="InterPro" id="IPR003495">
    <property type="entry name" value="CobW/HypB/UreG_nucleotide-bd"/>
</dbReference>
<dbReference type="EMBL" id="FNVT01000037">
    <property type="protein sequence ID" value="SEH03470.1"/>
    <property type="molecule type" value="Genomic_DNA"/>
</dbReference>
<dbReference type="Gene3D" id="3.40.50.300">
    <property type="entry name" value="P-loop containing nucleotide triphosphate hydrolases"/>
    <property type="match status" value="1"/>
</dbReference>
<evidence type="ECO:0000259" key="1">
    <source>
        <dbReference type="Pfam" id="PF02492"/>
    </source>
</evidence>
<protein>
    <submittedName>
        <fullName evidence="2">CobW/HypB/UreG, nucleotide-binding domain</fullName>
    </submittedName>
</protein>
<dbReference type="PANTHER" id="PTHR13748">
    <property type="entry name" value="COBW-RELATED"/>
    <property type="match status" value="1"/>
</dbReference>
<accession>A0A1H6F006</accession>
<organism evidence="2 3">
    <name type="scientific">Nonomuraea solani</name>
    <dbReference type="NCBI Taxonomy" id="1144553"/>
    <lineage>
        <taxon>Bacteria</taxon>
        <taxon>Bacillati</taxon>
        <taxon>Actinomycetota</taxon>
        <taxon>Actinomycetes</taxon>
        <taxon>Streptosporangiales</taxon>
        <taxon>Streptosporangiaceae</taxon>
        <taxon>Nonomuraea</taxon>
    </lineage>
</organism>
<dbReference type="OrthoDB" id="9808822at2"/>
<dbReference type="GO" id="GO:0005737">
    <property type="term" value="C:cytoplasm"/>
    <property type="evidence" value="ECO:0007669"/>
    <property type="project" value="TreeGrafter"/>
</dbReference>
<sequence length="372" mass="39435">MIEFMTISGFLGAGKTTTLLETARRLREDGRRVAVITNDQGTELVDTQLARSAAETGEVTGGCFCCRFDDLVKVAMDLINDHGVGTLLAEAVGSCADLQATVLRPLRRYYGDRFTAGSLMTVVDAERLAALSSNNGNADLSYLFAKQLEEADVIALNKIDLLDAETTQAALDELHIRYPSATVAGYSAKSGRGMDQLIKTWMSQTAAPRNVEIDYNRYARAEAALAWLNQTLIVRAPGGFDGDLWARTLLEHLSKAAQDEGWAIGHAKITLRAPGVLSRFSLISSGGAPVADGPAPGPLAEAEACINARIACAPTQLDDAIAAAVRAATEVAAAEVERCGGERAFQPAYPQPAYRLAAPEPSAQICGCNGAC</sequence>
<evidence type="ECO:0000313" key="3">
    <source>
        <dbReference type="Proteomes" id="UP000236732"/>
    </source>
</evidence>
<dbReference type="AlphaFoldDB" id="A0A1H6F006"/>
<evidence type="ECO:0000313" key="2">
    <source>
        <dbReference type="EMBL" id="SEH03470.1"/>
    </source>
</evidence>
<gene>
    <name evidence="2" type="ORF">SAMN05444920_13730</name>
</gene>
<dbReference type="InterPro" id="IPR051316">
    <property type="entry name" value="Zinc-reg_GTPase_activator"/>
</dbReference>
<reference evidence="2 3" key="1">
    <citation type="submission" date="2016-10" db="EMBL/GenBank/DDBJ databases">
        <authorList>
            <person name="de Groot N.N."/>
        </authorList>
    </citation>
    <scope>NUCLEOTIDE SEQUENCE [LARGE SCALE GENOMIC DNA]</scope>
    <source>
        <strain evidence="2 3">CGMCC 4.7037</strain>
    </source>
</reference>
<feature type="domain" description="CobW/HypB/UreG nucleotide-binding" evidence="1">
    <location>
        <begin position="5"/>
        <end position="173"/>
    </location>
</feature>
<keyword evidence="3" id="KW-1185">Reference proteome</keyword>
<dbReference type="InterPro" id="IPR027417">
    <property type="entry name" value="P-loop_NTPase"/>
</dbReference>
<dbReference type="Proteomes" id="UP000236732">
    <property type="component" value="Unassembled WGS sequence"/>
</dbReference>
<dbReference type="PANTHER" id="PTHR13748:SF62">
    <property type="entry name" value="COBW DOMAIN-CONTAINING PROTEIN"/>
    <property type="match status" value="1"/>
</dbReference>
<dbReference type="SUPFAM" id="SSF52540">
    <property type="entry name" value="P-loop containing nucleoside triphosphate hydrolases"/>
    <property type="match status" value="1"/>
</dbReference>
<dbReference type="Pfam" id="PF02492">
    <property type="entry name" value="cobW"/>
    <property type="match status" value="1"/>
</dbReference>
<name>A0A1H6F006_9ACTN</name>